<proteinExistence type="predicted"/>
<evidence type="ECO:0000313" key="1">
    <source>
        <dbReference type="EMBL" id="NYE84734.1"/>
    </source>
</evidence>
<protein>
    <submittedName>
        <fullName evidence="1">Uncharacterized protein</fullName>
    </submittedName>
</protein>
<dbReference type="RefSeq" id="WP_179588391.1">
    <property type="nucleotide sequence ID" value="NZ_JACBYR010000001.1"/>
</dbReference>
<organism evidence="1 2">
    <name type="scientific">Pigmentiphaga litoralis</name>
    <dbReference type="NCBI Taxonomy" id="516702"/>
    <lineage>
        <taxon>Bacteria</taxon>
        <taxon>Pseudomonadati</taxon>
        <taxon>Pseudomonadota</taxon>
        <taxon>Betaproteobacteria</taxon>
        <taxon>Burkholderiales</taxon>
        <taxon>Alcaligenaceae</taxon>
        <taxon>Pigmentiphaga</taxon>
    </lineage>
</organism>
<dbReference type="Proteomes" id="UP000542125">
    <property type="component" value="Unassembled WGS sequence"/>
</dbReference>
<name>A0A7Y9LM88_9BURK</name>
<comment type="caution">
    <text evidence="1">The sequence shown here is derived from an EMBL/GenBank/DDBJ whole genome shotgun (WGS) entry which is preliminary data.</text>
</comment>
<dbReference type="AlphaFoldDB" id="A0A7Y9LM88"/>
<dbReference type="EMBL" id="JACBYR010000001">
    <property type="protein sequence ID" value="NYE84734.1"/>
    <property type="molecule type" value="Genomic_DNA"/>
</dbReference>
<keyword evidence="2" id="KW-1185">Reference proteome</keyword>
<reference evidence="1 2" key="1">
    <citation type="submission" date="2020-07" db="EMBL/GenBank/DDBJ databases">
        <title>Genomic Encyclopedia of Type Strains, Phase IV (KMG-V): Genome sequencing to study the core and pangenomes of soil and plant-associated prokaryotes.</title>
        <authorList>
            <person name="Whitman W."/>
        </authorList>
    </citation>
    <scope>NUCLEOTIDE SEQUENCE [LARGE SCALE GENOMIC DNA]</scope>
    <source>
        <strain evidence="1 2">SAS40</strain>
    </source>
</reference>
<sequence length="140" mass="15868">MDAASLLRWTAADLRQAAHAAHISRHDGPDAAASTACLSCHALVCPGWESLPVYFDQTRLERVATLRAPDDESPTVEEFHPDGTHSWSADAPIAPDWFPYNRCDVWRCLTCRCLFLRYTEYGGYYVDERVREVRAELIPQ</sequence>
<gene>
    <name evidence="1" type="ORF">FHW18_004005</name>
</gene>
<evidence type="ECO:0000313" key="2">
    <source>
        <dbReference type="Proteomes" id="UP000542125"/>
    </source>
</evidence>
<accession>A0A7Y9LM88</accession>